<sequence>MIKLEAIPNNIYIIQVYFPTSSSTEEEIDSIYEQIEDLLQLTDEKSNVFIMGDFNASVGNQTGTNTGKFGLGNRNQRGTRLVEFCEQHDLIVSNTYFEVPNRRRYTWKAPGDRNRFQIDYILTKKKFRKQILSSHAYPGYDVDSDHNLVMARCHFQPKKKFNKPKNKKWSVEKLKDQNVARTFKQELDKLIDQKEDWDSLKDHISKTADKVLGKNKLEPRKPWMTREILDLITQRNKWRKKDQ</sequence>
<keyword evidence="2" id="KW-1185">Reference proteome</keyword>
<evidence type="ECO:0000313" key="3">
    <source>
        <dbReference type="RefSeq" id="XP_008486339.1"/>
    </source>
</evidence>
<organism evidence="2 3">
    <name type="scientific">Diaphorina citri</name>
    <name type="common">Asian citrus psyllid</name>
    <dbReference type="NCBI Taxonomy" id="121845"/>
    <lineage>
        <taxon>Eukaryota</taxon>
        <taxon>Metazoa</taxon>
        <taxon>Ecdysozoa</taxon>
        <taxon>Arthropoda</taxon>
        <taxon>Hexapoda</taxon>
        <taxon>Insecta</taxon>
        <taxon>Pterygota</taxon>
        <taxon>Neoptera</taxon>
        <taxon>Paraneoptera</taxon>
        <taxon>Hemiptera</taxon>
        <taxon>Sternorrhyncha</taxon>
        <taxon>Psylloidea</taxon>
        <taxon>Psyllidae</taxon>
        <taxon>Diaphorininae</taxon>
        <taxon>Diaphorina</taxon>
    </lineage>
</organism>
<dbReference type="Gene3D" id="3.60.10.10">
    <property type="entry name" value="Endonuclease/exonuclease/phosphatase"/>
    <property type="match status" value="1"/>
</dbReference>
<dbReference type="PANTHER" id="PTHR23227">
    <property type="entry name" value="BUCENTAUR RELATED"/>
    <property type="match status" value="1"/>
</dbReference>
<dbReference type="STRING" id="121845.A0A1S3DRG5"/>
<proteinExistence type="predicted"/>
<dbReference type="InterPro" id="IPR027124">
    <property type="entry name" value="Swc5/CFDP1/2"/>
</dbReference>
<dbReference type="SUPFAM" id="SSF56219">
    <property type="entry name" value="DNase I-like"/>
    <property type="match status" value="1"/>
</dbReference>
<dbReference type="AlphaFoldDB" id="A0A1S3DRG5"/>
<gene>
    <name evidence="3" type="primary">LOC103523039</name>
</gene>
<dbReference type="PANTHER" id="PTHR23227:SF67">
    <property type="entry name" value="CRANIOFACIAL DEVELOPMENT PROTEIN 2-LIKE"/>
    <property type="match status" value="1"/>
</dbReference>
<feature type="domain" description="Endonuclease/exonuclease/phosphatase" evidence="1">
    <location>
        <begin position="11"/>
        <end position="149"/>
    </location>
</feature>
<dbReference type="GO" id="GO:0003824">
    <property type="term" value="F:catalytic activity"/>
    <property type="evidence" value="ECO:0007669"/>
    <property type="project" value="InterPro"/>
</dbReference>
<dbReference type="InterPro" id="IPR005135">
    <property type="entry name" value="Endo/exonuclease/phosphatase"/>
</dbReference>
<name>A0A1S3DRG5_DIACI</name>
<evidence type="ECO:0000259" key="1">
    <source>
        <dbReference type="Pfam" id="PF14529"/>
    </source>
</evidence>
<evidence type="ECO:0000313" key="2">
    <source>
        <dbReference type="Proteomes" id="UP000079169"/>
    </source>
</evidence>
<feature type="non-terminal residue" evidence="3">
    <location>
        <position position="243"/>
    </location>
</feature>
<dbReference type="KEGG" id="dci:103523039"/>
<dbReference type="InterPro" id="IPR036691">
    <property type="entry name" value="Endo/exonu/phosph_ase_sf"/>
</dbReference>
<dbReference type="CDD" id="cd09076">
    <property type="entry name" value="L1-EN"/>
    <property type="match status" value="1"/>
</dbReference>
<accession>A0A1S3DRG5</accession>
<dbReference type="GeneID" id="103523039"/>
<dbReference type="OMA" id="FEESTPD"/>
<reference evidence="3" key="1">
    <citation type="submission" date="2025-08" db="UniProtKB">
        <authorList>
            <consortium name="RefSeq"/>
        </authorList>
    </citation>
    <scope>IDENTIFICATION</scope>
</reference>
<dbReference type="RefSeq" id="XP_008486339.1">
    <property type="nucleotide sequence ID" value="XM_008488117.1"/>
</dbReference>
<dbReference type="Proteomes" id="UP000079169">
    <property type="component" value="Unplaced"/>
</dbReference>
<dbReference type="PaxDb" id="121845-A0A1S3DRG5"/>
<protein>
    <submittedName>
        <fullName evidence="3">Craniofacial development protein 2-like</fullName>
    </submittedName>
</protein>
<dbReference type="Pfam" id="PF14529">
    <property type="entry name" value="Exo_endo_phos_2"/>
    <property type="match status" value="1"/>
</dbReference>